<dbReference type="OrthoDB" id="272681at2759"/>
<organism evidence="4">
    <name type="scientific">Schistocephalus solidus</name>
    <name type="common">Tapeworm</name>
    <dbReference type="NCBI Taxonomy" id="70667"/>
    <lineage>
        <taxon>Eukaryota</taxon>
        <taxon>Metazoa</taxon>
        <taxon>Spiralia</taxon>
        <taxon>Lophotrochozoa</taxon>
        <taxon>Platyhelminthes</taxon>
        <taxon>Cestoda</taxon>
        <taxon>Eucestoda</taxon>
        <taxon>Diphyllobothriidea</taxon>
        <taxon>Diphyllobothriidae</taxon>
        <taxon>Schistocephalus</taxon>
    </lineage>
</organism>
<name>A0A183SJN6_SCHSO</name>
<evidence type="ECO:0000256" key="1">
    <source>
        <dbReference type="SAM" id="Phobius"/>
    </source>
</evidence>
<keyword evidence="1" id="KW-1133">Transmembrane helix</keyword>
<protein>
    <submittedName>
        <fullName evidence="4">Sulfotransfer_1 domain-containing protein</fullName>
    </submittedName>
</protein>
<dbReference type="AlphaFoldDB" id="A0A183SJN6"/>
<sequence>MAARKQVRKENATESMIFIGAGMMRTGTRSLQTALEKLYGEACYHTFDSMQHTPQDLQFWVESLDDMEGGVLRTDAAYWNRLLQGYCGTTDFPGSVFFKELMQAYPNAKVILTTRDPDAWVKSMRATVFPLDFYKSHGVFLNFVLWLKGITGILQIVDQGLRLSLRRSQDDLMNDVQLRQAFLEWTAHVKKTVPSERLLIFNAQEGWGPLCHFLHRPIPDCPFPHVNASKEMKRYMLFDRPLIFTFKFVLPTAFCTWLFYVTARRVTGKSSISEMLHVLRMGIFGNY</sequence>
<evidence type="ECO:0000313" key="3">
    <source>
        <dbReference type="Proteomes" id="UP000275846"/>
    </source>
</evidence>
<dbReference type="WBParaSite" id="SSLN_0000458101-mRNA-1">
    <property type="protein sequence ID" value="SSLN_0000458101-mRNA-1"/>
    <property type="gene ID" value="SSLN_0000458101"/>
</dbReference>
<dbReference type="PANTHER" id="PTHR36978">
    <property type="entry name" value="P-LOOP CONTAINING NUCLEOTIDE TRIPHOSPHATE HYDROLASE"/>
    <property type="match status" value="1"/>
</dbReference>
<evidence type="ECO:0000313" key="4">
    <source>
        <dbReference type="WBParaSite" id="SSLN_0000458101-mRNA-1"/>
    </source>
</evidence>
<gene>
    <name evidence="2" type="ORF">SSLN_LOCUS4434</name>
</gene>
<reference evidence="4" key="1">
    <citation type="submission" date="2016-06" db="UniProtKB">
        <authorList>
            <consortium name="WormBaseParasite"/>
        </authorList>
    </citation>
    <scope>IDENTIFICATION</scope>
</reference>
<evidence type="ECO:0000313" key="2">
    <source>
        <dbReference type="EMBL" id="VDL90819.1"/>
    </source>
</evidence>
<keyword evidence="1" id="KW-0472">Membrane</keyword>
<dbReference type="STRING" id="70667.A0A183SJN6"/>
<dbReference type="InterPro" id="IPR027417">
    <property type="entry name" value="P-loop_NTPase"/>
</dbReference>
<accession>A0A183SJN6</accession>
<proteinExistence type="predicted"/>
<keyword evidence="3" id="KW-1185">Reference proteome</keyword>
<dbReference type="SUPFAM" id="SSF52540">
    <property type="entry name" value="P-loop containing nucleoside triphosphate hydrolases"/>
    <property type="match status" value="1"/>
</dbReference>
<dbReference type="EMBL" id="UYSU01032867">
    <property type="protein sequence ID" value="VDL90819.1"/>
    <property type="molecule type" value="Genomic_DNA"/>
</dbReference>
<dbReference type="InterPro" id="IPR040632">
    <property type="entry name" value="Sulfotransfer_4"/>
</dbReference>
<dbReference type="PANTHER" id="PTHR36978:SF4">
    <property type="entry name" value="P-LOOP CONTAINING NUCLEOSIDE TRIPHOSPHATE HYDROLASE PROTEIN"/>
    <property type="match status" value="1"/>
</dbReference>
<feature type="transmembrane region" description="Helical" evidence="1">
    <location>
        <begin position="242"/>
        <end position="260"/>
    </location>
</feature>
<dbReference type="Gene3D" id="3.40.50.300">
    <property type="entry name" value="P-loop containing nucleotide triphosphate hydrolases"/>
    <property type="match status" value="1"/>
</dbReference>
<dbReference type="Proteomes" id="UP000275846">
    <property type="component" value="Unassembled WGS sequence"/>
</dbReference>
<keyword evidence="1" id="KW-0812">Transmembrane</keyword>
<dbReference type="Pfam" id="PF17784">
    <property type="entry name" value="Sulfotransfer_4"/>
    <property type="match status" value="1"/>
</dbReference>
<reference evidence="2 3" key="2">
    <citation type="submission" date="2018-11" db="EMBL/GenBank/DDBJ databases">
        <authorList>
            <consortium name="Pathogen Informatics"/>
        </authorList>
    </citation>
    <scope>NUCLEOTIDE SEQUENCE [LARGE SCALE GENOMIC DNA]</scope>
    <source>
        <strain evidence="2 3">NST_G2</strain>
    </source>
</reference>